<feature type="compositionally biased region" description="Low complexity" evidence="1">
    <location>
        <begin position="1"/>
        <end position="29"/>
    </location>
</feature>
<accession>A6FXX8</accession>
<dbReference type="AlphaFoldDB" id="A6FXX8"/>
<feature type="region of interest" description="Disordered" evidence="1">
    <location>
        <begin position="448"/>
        <end position="472"/>
    </location>
</feature>
<name>A6FXX8_9BACT</name>
<evidence type="ECO:0000256" key="1">
    <source>
        <dbReference type="SAM" id="MobiDB-lite"/>
    </source>
</evidence>
<organism evidence="2 3">
    <name type="scientific">Plesiocystis pacifica SIR-1</name>
    <dbReference type="NCBI Taxonomy" id="391625"/>
    <lineage>
        <taxon>Bacteria</taxon>
        <taxon>Pseudomonadati</taxon>
        <taxon>Myxococcota</taxon>
        <taxon>Polyangia</taxon>
        <taxon>Nannocystales</taxon>
        <taxon>Nannocystaceae</taxon>
        <taxon>Plesiocystis</taxon>
    </lineage>
</organism>
<proteinExistence type="predicted"/>
<feature type="compositionally biased region" description="Low complexity" evidence="1">
    <location>
        <begin position="448"/>
        <end position="461"/>
    </location>
</feature>
<dbReference type="GO" id="GO:0046872">
    <property type="term" value="F:metal ion binding"/>
    <property type="evidence" value="ECO:0007669"/>
    <property type="project" value="InterPro"/>
</dbReference>
<gene>
    <name evidence="2" type="ORF">PPSIR1_39240</name>
</gene>
<feature type="region of interest" description="Disordered" evidence="1">
    <location>
        <begin position="1"/>
        <end position="65"/>
    </location>
</feature>
<dbReference type="eggNOG" id="COG0612">
    <property type="taxonomic scope" value="Bacteria"/>
</dbReference>
<evidence type="ECO:0000313" key="2">
    <source>
        <dbReference type="EMBL" id="EDM81357.1"/>
    </source>
</evidence>
<keyword evidence="3" id="KW-1185">Reference proteome</keyword>
<dbReference type="OrthoDB" id="5506951at2"/>
<feature type="compositionally biased region" description="Acidic residues" evidence="1">
    <location>
        <begin position="462"/>
        <end position="472"/>
    </location>
</feature>
<comment type="caution">
    <text evidence="2">The sequence shown here is derived from an EMBL/GenBank/DDBJ whole genome shotgun (WGS) entry which is preliminary data.</text>
</comment>
<feature type="non-terminal residue" evidence="2">
    <location>
        <position position="472"/>
    </location>
</feature>
<dbReference type="SUPFAM" id="SSF63411">
    <property type="entry name" value="LuxS/MPP-like metallohydrolase"/>
    <property type="match status" value="1"/>
</dbReference>
<dbReference type="EMBL" id="ABCS01000003">
    <property type="protein sequence ID" value="EDM81357.1"/>
    <property type="molecule type" value="Genomic_DNA"/>
</dbReference>
<dbReference type="Gene3D" id="3.30.830.10">
    <property type="entry name" value="Metalloenzyme, LuxS/M16 peptidase-like"/>
    <property type="match status" value="1"/>
</dbReference>
<dbReference type="Proteomes" id="UP000005801">
    <property type="component" value="Unassembled WGS sequence"/>
</dbReference>
<evidence type="ECO:0000313" key="3">
    <source>
        <dbReference type="Proteomes" id="UP000005801"/>
    </source>
</evidence>
<sequence>MTAASGPAPAGAEAAEPAEPAQPVTEAAPEPTPKLDLRVETVPTSERPKASPDDEDQGAAPGPELLDVVLPSGVRVIAATDESLPVAAVVLALEVGTRDDPKAFPGLVHALAYHLQQGNRELGPGEAIATAHDAGGLAGMAVGTAQVRFESLVPVSQLDPLLRAESLRLRAPNISRELWLKSLSYARNDAPQRPLVPLEATAAAWSDASIAHDGRQVSTALSEMPEQAVSAQLSRLFDYRSATLVIVGPETPEDLLARAEPLFASLPARPRRVPAAASVPESADGPRTLAIPKQKGNTMVWAVEGSPRARAWAQVLCGTLNRQRRAAEEPRNARVRCTYADDARRPLLIVRADGFEAQLGPEPLVAGRLQRIADLAQPSTQAPGEPELAALLEAQRARMNRDIRFNLRTPLELAIYLAAAEPGPAQAGTRRLPVDEVLGLPMLATPPADAALPVADPAPADADADAGDDAPP</sequence>
<protein>
    <recommendedName>
        <fullName evidence="4">Peptidase M16-like protein</fullName>
    </recommendedName>
</protein>
<reference evidence="2 3" key="1">
    <citation type="submission" date="2007-06" db="EMBL/GenBank/DDBJ databases">
        <authorList>
            <person name="Shimkets L."/>
            <person name="Ferriera S."/>
            <person name="Johnson J."/>
            <person name="Kravitz S."/>
            <person name="Beeson K."/>
            <person name="Sutton G."/>
            <person name="Rogers Y.-H."/>
            <person name="Friedman R."/>
            <person name="Frazier M."/>
            <person name="Venter J.C."/>
        </authorList>
    </citation>
    <scope>NUCLEOTIDE SEQUENCE [LARGE SCALE GENOMIC DNA]</scope>
    <source>
        <strain evidence="2 3">SIR-1</strain>
    </source>
</reference>
<dbReference type="STRING" id="391625.PPSIR1_39240"/>
<evidence type="ECO:0008006" key="4">
    <source>
        <dbReference type="Google" id="ProtNLM"/>
    </source>
</evidence>
<dbReference type="InterPro" id="IPR011249">
    <property type="entry name" value="Metalloenz_LuxS/M16"/>
</dbReference>